<name>A0AAP0LK14_9ROSI</name>
<evidence type="ECO:0000313" key="3">
    <source>
        <dbReference type="EMBL" id="KAK9176752.1"/>
    </source>
</evidence>
<dbReference type="Gene3D" id="3.40.50.2000">
    <property type="entry name" value="Glycogen Phosphorylase B"/>
    <property type="match status" value="2"/>
</dbReference>
<comment type="caution">
    <text evidence="3">The sequence shown here is derived from an EMBL/GenBank/DDBJ whole genome shotgun (WGS) entry which is preliminary data.</text>
</comment>
<evidence type="ECO:0000256" key="1">
    <source>
        <dbReference type="ARBA" id="ARBA00009995"/>
    </source>
</evidence>
<evidence type="ECO:0000256" key="2">
    <source>
        <dbReference type="ARBA" id="ARBA00022676"/>
    </source>
</evidence>
<gene>
    <name evidence="3" type="ORF">WN944_028771</name>
</gene>
<sequence>MEVELEVTVNLHMLNINTCAPPPASPLPQPCPDKDHHNLAPKPQWPFVELKSYGVIVNSFHGLESTYSEHYRKVMGGKVWHFGPVSLSNRFLRALKPTYKTSFGFILMVKIMTNYEWSSILESVAAGVPMATWPLYEEQFLKKKLVTDALRLGVGVGALEYGLDGWMRKDLS</sequence>
<dbReference type="EMBL" id="JBCGBO010000025">
    <property type="protein sequence ID" value="KAK9176752.1"/>
    <property type="molecule type" value="Genomic_DNA"/>
</dbReference>
<dbReference type="PANTHER" id="PTHR48047:SF182">
    <property type="entry name" value="GLYCOSYLTRANSFERASE"/>
    <property type="match status" value="1"/>
</dbReference>
<dbReference type="AlphaFoldDB" id="A0AAP0LK14"/>
<keyword evidence="2" id="KW-0808">Transferase</keyword>
<evidence type="ECO:0000313" key="4">
    <source>
        <dbReference type="Proteomes" id="UP001428341"/>
    </source>
</evidence>
<comment type="similarity">
    <text evidence="1">Belongs to the UDP-glycosyltransferase family.</text>
</comment>
<dbReference type="SUPFAM" id="SSF53756">
    <property type="entry name" value="UDP-Glycosyltransferase/glycogen phosphorylase"/>
    <property type="match status" value="1"/>
</dbReference>
<proteinExistence type="inferred from homology"/>
<accession>A0AAP0LK14</accession>
<organism evidence="3 4">
    <name type="scientific">Citrus x changshan-huyou</name>
    <dbReference type="NCBI Taxonomy" id="2935761"/>
    <lineage>
        <taxon>Eukaryota</taxon>
        <taxon>Viridiplantae</taxon>
        <taxon>Streptophyta</taxon>
        <taxon>Embryophyta</taxon>
        <taxon>Tracheophyta</taxon>
        <taxon>Spermatophyta</taxon>
        <taxon>Magnoliopsida</taxon>
        <taxon>eudicotyledons</taxon>
        <taxon>Gunneridae</taxon>
        <taxon>Pentapetalae</taxon>
        <taxon>rosids</taxon>
        <taxon>malvids</taxon>
        <taxon>Sapindales</taxon>
        <taxon>Rutaceae</taxon>
        <taxon>Aurantioideae</taxon>
        <taxon>Citrus</taxon>
    </lineage>
</organism>
<keyword evidence="4" id="KW-1185">Reference proteome</keyword>
<reference evidence="3 4" key="1">
    <citation type="submission" date="2024-05" db="EMBL/GenBank/DDBJ databases">
        <title>Haplotype-resolved chromosome-level genome assembly of Huyou (Citrus changshanensis).</title>
        <authorList>
            <person name="Miao C."/>
            <person name="Chen W."/>
            <person name="Wu Y."/>
            <person name="Wang L."/>
            <person name="Zhao S."/>
            <person name="Grierson D."/>
            <person name="Xu C."/>
            <person name="Chen K."/>
        </authorList>
    </citation>
    <scope>NUCLEOTIDE SEQUENCE [LARGE SCALE GENOMIC DNA]</scope>
    <source>
        <strain evidence="3">01-14</strain>
        <tissue evidence="3">Leaf</tissue>
    </source>
</reference>
<dbReference type="PANTHER" id="PTHR48047">
    <property type="entry name" value="GLYCOSYLTRANSFERASE"/>
    <property type="match status" value="1"/>
</dbReference>
<protein>
    <submittedName>
        <fullName evidence="3">Uncharacterized protein</fullName>
    </submittedName>
</protein>
<keyword evidence="2" id="KW-0328">Glycosyltransferase</keyword>
<dbReference type="GO" id="GO:0035251">
    <property type="term" value="F:UDP-glucosyltransferase activity"/>
    <property type="evidence" value="ECO:0007669"/>
    <property type="project" value="TreeGrafter"/>
</dbReference>
<dbReference type="Proteomes" id="UP001428341">
    <property type="component" value="Unassembled WGS sequence"/>
</dbReference>